<accession>A0ABU4DTL7</accession>
<evidence type="ECO:0008006" key="4">
    <source>
        <dbReference type="Google" id="ProtNLM"/>
    </source>
</evidence>
<name>A0ABU4DTL7_9DEIO</name>
<evidence type="ECO:0000313" key="3">
    <source>
        <dbReference type="Proteomes" id="UP001276150"/>
    </source>
</evidence>
<keyword evidence="3" id="KW-1185">Reference proteome</keyword>
<evidence type="ECO:0000313" key="2">
    <source>
        <dbReference type="EMBL" id="MDV6375718.1"/>
    </source>
</evidence>
<dbReference type="RefSeq" id="WP_317641066.1">
    <property type="nucleotide sequence ID" value="NZ_JAPMIV010000033.1"/>
</dbReference>
<comment type="caution">
    <text evidence="2">The sequence shown here is derived from an EMBL/GenBank/DDBJ whole genome shotgun (WGS) entry which is preliminary data.</text>
</comment>
<keyword evidence="1" id="KW-0732">Signal</keyword>
<reference evidence="2 3" key="1">
    <citation type="submission" date="2022-11" db="EMBL/GenBank/DDBJ databases">
        <title>Deinococcus ZS9-10, Low Temperature and Draught-tolerating, UV-resistant Bacteria from Continental Antarctica.</title>
        <authorList>
            <person name="Cheng L."/>
        </authorList>
    </citation>
    <scope>NUCLEOTIDE SEQUENCE [LARGE SCALE GENOMIC DNA]</scope>
    <source>
        <strain evidence="2 3">ZS9-10</strain>
    </source>
</reference>
<dbReference type="EMBL" id="JAPMIV010000033">
    <property type="protein sequence ID" value="MDV6375718.1"/>
    <property type="molecule type" value="Genomic_DNA"/>
</dbReference>
<protein>
    <recommendedName>
        <fullName evidence="4">Lipoprotein</fullName>
    </recommendedName>
</protein>
<evidence type="ECO:0000256" key="1">
    <source>
        <dbReference type="SAM" id="SignalP"/>
    </source>
</evidence>
<feature type="signal peptide" evidence="1">
    <location>
        <begin position="1"/>
        <end position="19"/>
    </location>
</feature>
<feature type="chain" id="PRO_5047219594" description="Lipoprotein" evidence="1">
    <location>
        <begin position="20"/>
        <end position="246"/>
    </location>
</feature>
<dbReference type="Proteomes" id="UP001276150">
    <property type="component" value="Unassembled WGS sequence"/>
</dbReference>
<dbReference type="PROSITE" id="PS51257">
    <property type="entry name" value="PROKAR_LIPOPROTEIN"/>
    <property type="match status" value="1"/>
</dbReference>
<organism evidence="2 3">
    <name type="scientific">Deinococcus arenicola</name>
    <dbReference type="NCBI Taxonomy" id="2994950"/>
    <lineage>
        <taxon>Bacteria</taxon>
        <taxon>Thermotogati</taxon>
        <taxon>Deinococcota</taxon>
        <taxon>Deinococci</taxon>
        <taxon>Deinococcales</taxon>
        <taxon>Deinococcaceae</taxon>
        <taxon>Deinococcus</taxon>
    </lineage>
</organism>
<proteinExistence type="predicted"/>
<gene>
    <name evidence="2" type="ORF">ORD21_14050</name>
</gene>
<sequence>MTRIFAIVMGVMLVGCQQAAVTPASLPALRGSALGLTLTLKAQVENWPASLVANVVLERSATPENVIGSVTEMGVMSVSTTTLPPLTTTAVLALLGPAGPESGCGVQDVQISDAATRAFELRTLPLVQVETSPVSLRPQLSPPIPFPELRRQAGNSAVHVLYVDRDLRVVGTQVCSGEHVITGSRWQRASSVNVQLRAGWNLITVTSEYLGGKEGLSNVDAYQLTVEGGDRVVGTAWQYSGVMLDR</sequence>